<comment type="caution">
    <text evidence="1">The sequence shown here is derived from an EMBL/GenBank/DDBJ whole genome shotgun (WGS) entry which is preliminary data.</text>
</comment>
<dbReference type="Proteomes" id="UP001619887">
    <property type="component" value="Unassembled WGS sequence"/>
</dbReference>
<dbReference type="PANTHER" id="PTHR37162:SF10">
    <property type="entry name" value="DUF4371 DOMAIN-CONTAINING PROTEIN"/>
    <property type="match status" value="1"/>
</dbReference>
<evidence type="ECO:0000313" key="1">
    <source>
        <dbReference type="EMBL" id="KAL3046861.1"/>
    </source>
</evidence>
<dbReference type="AlphaFoldDB" id="A0ABD2FYP0"/>
<organism evidence="1 2">
    <name type="scientific">Pagothenia borchgrevinki</name>
    <name type="common">Bald rockcod</name>
    <name type="synonym">Trematomus borchgrevinki</name>
    <dbReference type="NCBI Taxonomy" id="8213"/>
    <lineage>
        <taxon>Eukaryota</taxon>
        <taxon>Metazoa</taxon>
        <taxon>Chordata</taxon>
        <taxon>Craniata</taxon>
        <taxon>Vertebrata</taxon>
        <taxon>Euteleostomi</taxon>
        <taxon>Actinopterygii</taxon>
        <taxon>Neopterygii</taxon>
        <taxon>Teleostei</taxon>
        <taxon>Neoteleostei</taxon>
        <taxon>Acanthomorphata</taxon>
        <taxon>Eupercaria</taxon>
        <taxon>Perciformes</taxon>
        <taxon>Notothenioidei</taxon>
        <taxon>Nototheniidae</taxon>
        <taxon>Pagothenia</taxon>
    </lineage>
</organism>
<keyword evidence="2" id="KW-1185">Reference proteome</keyword>
<dbReference type="EMBL" id="JBIYXZ010002084">
    <property type="protein sequence ID" value="KAL3046861.1"/>
    <property type="molecule type" value="Genomic_DNA"/>
</dbReference>
<accession>A0ABD2FYP0</accession>
<name>A0ABD2FYP0_PAGBO</name>
<gene>
    <name evidence="1" type="ORF">OYC64_021142</name>
</gene>
<evidence type="ECO:0000313" key="2">
    <source>
        <dbReference type="Proteomes" id="UP001619887"/>
    </source>
</evidence>
<evidence type="ECO:0008006" key="3">
    <source>
        <dbReference type="Google" id="ProtNLM"/>
    </source>
</evidence>
<dbReference type="SUPFAM" id="SSF53098">
    <property type="entry name" value="Ribonuclease H-like"/>
    <property type="match status" value="1"/>
</dbReference>
<dbReference type="InterPro" id="IPR012337">
    <property type="entry name" value="RNaseH-like_sf"/>
</dbReference>
<sequence>MGVAMKKFFPVLITHVDEETGLITTSFLDMPVVNEATGENIASALKASLKQGGLDVEQCVAFSSDNASVMTGQHRGVMSYLRKGNKDIHLVGCPCHLSALAAKTGGKALRSFDVEDFIIDLYYHFDKSAKRKHQLREFLVFNDVVVRKILKHVSTRWLSLHKCIERTLNLWEGLRSYILSTFDADEDDMEPPSKRQR</sequence>
<dbReference type="PANTHER" id="PTHR37162">
    <property type="entry name" value="HAT FAMILY DIMERISATION DOMAINCONTAINING PROTEIN-RELATED"/>
    <property type="match status" value="1"/>
</dbReference>
<reference evidence="1 2" key="1">
    <citation type="journal article" date="2022" name="G3 (Bethesda)">
        <title>Evaluating Illumina-, Nanopore-, and PacBio-based genome assembly strategies with the bald notothen, Trematomus borchgrevinki.</title>
        <authorList>
            <person name="Rayamajhi N."/>
            <person name="Cheng C.C."/>
            <person name="Catchen J.M."/>
        </authorList>
    </citation>
    <scope>NUCLEOTIDE SEQUENCE [LARGE SCALE GENOMIC DNA]</scope>
    <source>
        <strain evidence="1">AGRC-2024</strain>
    </source>
</reference>
<reference evidence="1 2" key="2">
    <citation type="journal article" date="2024" name="G3 (Bethesda)">
        <title>The genome of the cryopelagic Antarctic bald notothen, Trematomus borchgrevinki.</title>
        <authorList>
            <person name="Rayamajhi N."/>
            <person name="Rivera-Colon A.G."/>
            <person name="Minhas B.F."/>
            <person name="Cheng C.C."/>
            <person name="Catchen J.M."/>
        </authorList>
    </citation>
    <scope>NUCLEOTIDE SEQUENCE [LARGE SCALE GENOMIC DNA]</scope>
    <source>
        <strain evidence="1">AGRC-2024</strain>
    </source>
</reference>
<proteinExistence type="predicted"/>
<protein>
    <recommendedName>
        <fullName evidence="3">Transposase</fullName>
    </recommendedName>
</protein>